<name>A0A0P1AR43_PLAHL</name>
<proteinExistence type="predicted"/>
<feature type="chain" id="PRO_5006058861" description="RxLR-like protein" evidence="1">
    <location>
        <begin position="19"/>
        <end position="81"/>
    </location>
</feature>
<dbReference type="EMBL" id="CCYD01000810">
    <property type="protein sequence ID" value="CEG43698.1"/>
    <property type="molecule type" value="Genomic_DNA"/>
</dbReference>
<dbReference type="AlphaFoldDB" id="A0A0P1AR43"/>
<protein>
    <recommendedName>
        <fullName evidence="4">RxLR-like protein</fullName>
    </recommendedName>
</protein>
<evidence type="ECO:0000313" key="3">
    <source>
        <dbReference type="Proteomes" id="UP000054928"/>
    </source>
</evidence>
<keyword evidence="3" id="KW-1185">Reference proteome</keyword>
<dbReference type="RefSeq" id="XP_024580067.1">
    <property type="nucleotide sequence ID" value="XM_024729718.1"/>
</dbReference>
<dbReference type="Proteomes" id="UP000054928">
    <property type="component" value="Unassembled WGS sequence"/>
</dbReference>
<organism evidence="2 3">
    <name type="scientific">Plasmopara halstedii</name>
    <name type="common">Downy mildew of sunflower</name>
    <dbReference type="NCBI Taxonomy" id="4781"/>
    <lineage>
        <taxon>Eukaryota</taxon>
        <taxon>Sar</taxon>
        <taxon>Stramenopiles</taxon>
        <taxon>Oomycota</taxon>
        <taxon>Peronosporomycetes</taxon>
        <taxon>Peronosporales</taxon>
        <taxon>Peronosporaceae</taxon>
        <taxon>Plasmopara</taxon>
    </lineage>
</organism>
<keyword evidence="1" id="KW-0732">Signal</keyword>
<evidence type="ECO:0008006" key="4">
    <source>
        <dbReference type="Google" id="ProtNLM"/>
    </source>
</evidence>
<accession>A0A0P1AR43</accession>
<feature type="signal peptide" evidence="1">
    <location>
        <begin position="1"/>
        <end position="18"/>
    </location>
</feature>
<reference evidence="3" key="1">
    <citation type="submission" date="2014-09" db="EMBL/GenBank/DDBJ databases">
        <authorList>
            <person name="Sharma Rahul"/>
            <person name="Thines Marco"/>
        </authorList>
    </citation>
    <scope>NUCLEOTIDE SEQUENCE [LARGE SCALE GENOMIC DNA]</scope>
</reference>
<dbReference type="GeneID" id="36409047"/>
<evidence type="ECO:0000313" key="2">
    <source>
        <dbReference type="EMBL" id="CEG43698.1"/>
    </source>
</evidence>
<sequence>MWLLVLVILFSALSPSVLKRLTICEHSVVQIIVAKAVIEQVLYTALLIRAHLKSNSGMYEVMEFWKGGVRGTRGVQTDFTK</sequence>
<evidence type="ECO:0000256" key="1">
    <source>
        <dbReference type="SAM" id="SignalP"/>
    </source>
</evidence>